<dbReference type="Pfam" id="PF04536">
    <property type="entry name" value="TPM_phosphatase"/>
    <property type="match status" value="1"/>
</dbReference>
<dbReference type="AlphaFoldDB" id="A0A644VBZ7"/>
<evidence type="ECO:0000313" key="3">
    <source>
        <dbReference type="EMBL" id="MPL88800.1"/>
    </source>
</evidence>
<name>A0A644VBZ7_9ZZZZ</name>
<feature type="transmembrane region" description="Helical" evidence="1">
    <location>
        <begin position="200"/>
        <end position="226"/>
    </location>
</feature>
<evidence type="ECO:0000259" key="2">
    <source>
        <dbReference type="Pfam" id="PF04536"/>
    </source>
</evidence>
<comment type="caution">
    <text evidence="3">The sequence shown here is derived from an EMBL/GenBank/DDBJ whole genome shotgun (WGS) entry which is preliminary data.</text>
</comment>
<keyword evidence="1" id="KW-0812">Transmembrane</keyword>
<gene>
    <name evidence="3" type="ORF">SDC9_34829</name>
</gene>
<organism evidence="3">
    <name type="scientific">bioreactor metagenome</name>
    <dbReference type="NCBI Taxonomy" id="1076179"/>
    <lineage>
        <taxon>unclassified sequences</taxon>
        <taxon>metagenomes</taxon>
        <taxon>ecological metagenomes</taxon>
    </lineage>
</organism>
<dbReference type="EMBL" id="VSSQ01000265">
    <property type="protein sequence ID" value="MPL88800.1"/>
    <property type="molecule type" value="Genomic_DNA"/>
</dbReference>
<protein>
    <recommendedName>
        <fullName evidence="2">TPM domain-containing protein</fullName>
    </recommendedName>
</protein>
<dbReference type="PANTHER" id="PTHR30373">
    <property type="entry name" value="UPF0603 PROTEIN YGCG"/>
    <property type="match status" value="1"/>
</dbReference>
<keyword evidence="1" id="KW-1133">Transmembrane helix</keyword>
<dbReference type="PANTHER" id="PTHR30373:SF2">
    <property type="entry name" value="UPF0603 PROTEIN YGCG"/>
    <property type="match status" value="1"/>
</dbReference>
<proteinExistence type="predicted"/>
<feature type="domain" description="TPM" evidence="2">
    <location>
        <begin position="38"/>
        <end position="160"/>
    </location>
</feature>
<sequence length="261" mass="27790">MKNLLALFLLTLQLIFSWSPLGQAQTSIPPKPATSIYVQDYAKVLSPQTKATINAYSSAIADKTKAQIVVVTIPTLDGAALDDFSLGLMRKWGIGDKEKNNGVLLLVAVQDRQSRIEVGYGLEGALPDGLTGRIQDQAMLPLFKQGNYDKGVMQGYSSIVNTVIKEYKLTTDDLKVGRIASGQQEPQGNNFAMALAALPWWVKLLLFIGFAGLLIVDQVFFGGMILSTILMMFLRGGGRGGGGGGGFGGGSGGGGGSDRRW</sequence>
<accession>A0A644VBZ7</accession>
<evidence type="ECO:0000256" key="1">
    <source>
        <dbReference type="SAM" id="Phobius"/>
    </source>
</evidence>
<dbReference type="Gene3D" id="3.10.310.50">
    <property type="match status" value="1"/>
</dbReference>
<reference evidence="3" key="1">
    <citation type="submission" date="2019-08" db="EMBL/GenBank/DDBJ databases">
        <authorList>
            <person name="Kucharzyk K."/>
            <person name="Murdoch R.W."/>
            <person name="Higgins S."/>
            <person name="Loffler F."/>
        </authorList>
    </citation>
    <scope>NUCLEOTIDE SEQUENCE</scope>
</reference>
<dbReference type="InterPro" id="IPR007621">
    <property type="entry name" value="TPM_dom"/>
</dbReference>
<keyword evidence="1" id="KW-0472">Membrane</keyword>